<dbReference type="AlphaFoldDB" id="A0A4Y8R7D6"/>
<gene>
    <name evidence="3" type="ORF">E1O70_05320</name>
</gene>
<evidence type="ECO:0000313" key="3">
    <source>
        <dbReference type="EMBL" id="TFF16776.1"/>
    </source>
</evidence>
<comment type="caution">
    <text evidence="3">The sequence shown here is derived from an EMBL/GenBank/DDBJ whole genome shotgun (WGS) entry which is preliminary data.</text>
</comment>
<proteinExistence type="predicted"/>
<dbReference type="PANTHER" id="PTHR31157:SF1">
    <property type="entry name" value="SCP DOMAIN-CONTAINING PROTEIN"/>
    <property type="match status" value="1"/>
</dbReference>
<dbReference type="Pfam" id="PF00188">
    <property type="entry name" value="CAP"/>
    <property type="match status" value="1"/>
</dbReference>
<dbReference type="Proteomes" id="UP000298003">
    <property type="component" value="Unassembled WGS sequence"/>
</dbReference>
<dbReference type="Gene3D" id="3.40.33.10">
    <property type="entry name" value="CAP"/>
    <property type="match status" value="1"/>
</dbReference>
<evidence type="ECO:0000313" key="4">
    <source>
        <dbReference type="Proteomes" id="UP000298003"/>
    </source>
</evidence>
<evidence type="ECO:0000256" key="1">
    <source>
        <dbReference type="SAM" id="MobiDB-lite"/>
    </source>
</evidence>
<dbReference type="SUPFAM" id="SSF55797">
    <property type="entry name" value="PR-1-like"/>
    <property type="match status" value="1"/>
</dbReference>
<evidence type="ECO:0000259" key="2">
    <source>
        <dbReference type="Pfam" id="PF00188"/>
    </source>
</evidence>
<feature type="domain" description="SCP" evidence="2">
    <location>
        <begin position="104"/>
        <end position="203"/>
    </location>
</feature>
<protein>
    <submittedName>
        <fullName evidence="3">CAP domain-containing protein</fullName>
    </submittedName>
</protein>
<feature type="compositionally biased region" description="Low complexity" evidence="1">
    <location>
        <begin position="69"/>
        <end position="78"/>
    </location>
</feature>
<name>A0A4Y8R7D6_9MICO</name>
<organism evidence="3 4">
    <name type="scientific">Cellulosimicrobium funkei</name>
    <dbReference type="NCBI Taxonomy" id="264251"/>
    <lineage>
        <taxon>Bacteria</taxon>
        <taxon>Bacillati</taxon>
        <taxon>Actinomycetota</taxon>
        <taxon>Actinomycetes</taxon>
        <taxon>Micrococcales</taxon>
        <taxon>Promicromonosporaceae</taxon>
        <taxon>Cellulosimicrobium</taxon>
    </lineage>
</organism>
<dbReference type="InterPro" id="IPR035940">
    <property type="entry name" value="CAP_sf"/>
</dbReference>
<feature type="region of interest" description="Disordered" evidence="1">
    <location>
        <begin position="49"/>
        <end position="90"/>
    </location>
</feature>
<dbReference type="EMBL" id="SOZH01000003">
    <property type="protein sequence ID" value="TFF16776.1"/>
    <property type="molecule type" value="Genomic_DNA"/>
</dbReference>
<sequence length="215" mass="21668">MARRRLDVPRARAAVSAARRPRRRPWLRTARGATVLALVATLGPLAACSPDGDADHRESGGPASDHPATDAPAQAAPGAVPPSPGASGAADLDEYAAGLLRGTQEVRRDEGLPPLDESACAISAARSRAAALVGAPLEHAPLDEVLAACDPPAGSAAENLSRTAADPAEVVDAWMASHGHRANLLDPTLTSVGIACAVDPGAGPAEVVCAQVFLG</sequence>
<feature type="compositionally biased region" description="Basic and acidic residues" evidence="1">
    <location>
        <begin position="1"/>
        <end position="10"/>
    </location>
</feature>
<accession>A0A4Y8R7D6</accession>
<keyword evidence="4" id="KW-1185">Reference proteome</keyword>
<reference evidence="3 4" key="1">
    <citation type="submission" date="2019-03" db="EMBL/GenBank/DDBJ databases">
        <title>Cellulosimicrobium funkei JCM14302 Assembly.</title>
        <authorList>
            <person name="Dou T."/>
        </authorList>
    </citation>
    <scope>NUCLEOTIDE SEQUENCE [LARGE SCALE GENOMIC DNA]</scope>
    <source>
        <strain evidence="3 4">JCM 14302</strain>
    </source>
</reference>
<feature type="region of interest" description="Disordered" evidence="1">
    <location>
        <begin position="1"/>
        <end position="24"/>
    </location>
</feature>
<dbReference type="PANTHER" id="PTHR31157">
    <property type="entry name" value="SCP DOMAIN-CONTAINING PROTEIN"/>
    <property type="match status" value="1"/>
</dbReference>
<dbReference type="InterPro" id="IPR014044">
    <property type="entry name" value="CAP_dom"/>
</dbReference>
<dbReference type="CDD" id="cd05379">
    <property type="entry name" value="CAP_bacterial"/>
    <property type="match status" value="1"/>
</dbReference>